<gene>
    <name evidence="3" type="ORF">AB1Y20_003345</name>
</gene>
<organism evidence="3 4">
    <name type="scientific">Prymnesium parvum</name>
    <name type="common">Toxic golden alga</name>
    <dbReference type="NCBI Taxonomy" id="97485"/>
    <lineage>
        <taxon>Eukaryota</taxon>
        <taxon>Haptista</taxon>
        <taxon>Haptophyta</taxon>
        <taxon>Prymnesiophyceae</taxon>
        <taxon>Prymnesiales</taxon>
        <taxon>Prymnesiaceae</taxon>
        <taxon>Prymnesium</taxon>
    </lineage>
</organism>
<dbReference type="AlphaFoldDB" id="A0AB34JCR9"/>
<feature type="transmembrane region" description="Helical" evidence="2">
    <location>
        <begin position="120"/>
        <end position="141"/>
    </location>
</feature>
<keyword evidence="4" id="KW-1185">Reference proteome</keyword>
<feature type="compositionally biased region" description="Low complexity" evidence="1">
    <location>
        <begin position="246"/>
        <end position="261"/>
    </location>
</feature>
<evidence type="ECO:0000256" key="1">
    <source>
        <dbReference type="SAM" id="MobiDB-lite"/>
    </source>
</evidence>
<evidence type="ECO:0008006" key="5">
    <source>
        <dbReference type="Google" id="ProtNLM"/>
    </source>
</evidence>
<keyword evidence="2" id="KW-0472">Membrane</keyword>
<dbReference type="Proteomes" id="UP001515480">
    <property type="component" value="Unassembled WGS sequence"/>
</dbReference>
<dbReference type="EMBL" id="JBGBPQ010000010">
    <property type="protein sequence ID" value="KAL1519078.1"/>
    <property type="molecule type" value="Genomic_DNA"/>
</dbReference>
<feature type="region of interest" description="Disordered" evidence="1">
    <location>
        <begin position="192"/>
        <end position="217"/>
    </location>
</feature>
<feature type="compositionally biased region" description="Polar residues" evidence="1">
    <location>
        <begin position="265"/>
        <end position="277"/>
    </location>
</feature>
<name>A0AB34JCR9_PRYPA</name>
<feature type="transmembrane region" description="Helical" evidence="2">
    <location>
        <begin position="90"/>
        <end position="108"/>
    </location>
</feature>
<proteinExistence type="predicted"/>
<reference evidence="3 4" key="1">
    <citation type="journal article" date="2024" name="Science">
        <title>Giant polyketide synthase enzymes in the biosynthesis of giant marine polyether toxins.</title>
        <authorList>
            <person name="Fallon T.R."/>
            <person name="Shende V.V."/>
            <person name="Wierzbicki I.H."/>
            <person name="Pendleton A.L."/>
            <person name="Watervoot N.F."/>
            <person name="Auber R.P."/>
            <person name="Gonzalez D.J."/>
            <person name="Wisecaver J.H."/>
            <person name="Moore B.S."/>
        </authorList>
    </citation>
    <scope>NUCLEOTIDE SEQUENCE [LARGE SCALE GENOMIC DNA]</scope>
    <source>
        <strain evidence="3 4">12B1</strain>
    </source>
</reference>
<evidence type="ECO:0000313" key="4">
    <source>
        <dbReference type="Proteomes" id="UP001515480"/>
    </source>
</evidence>
<comment type="caution">
    <text evidence="3">The sequence shown here is derived from an EMBL/GenBank/DDBJ whole genome shotgun (WGS) entry which is preliminary data.</text>
</comment>
<feature type="transmembrane region" description="Helical" evidence="2">
    <location>
        <begin position="20"/>
        <end position="38"/>
    </location>
</feature>
<feature type="region of interest" description="Disordered" evidence="1">
    <location>
        <begin position="234"/>
        <end position="318"/>
    </location>
</feature>
<evidence type="ECO:0000313" key="3">
    <source>
        <dbReference type="EMBL" id="KAL1519078.1"/>
    </source>
</evidence>
<protein>
    <recommendedName>
        <fullName evidence="5">Transmembrane protein</fullName>
    </recommendedName>
</protein>
<sequence length="412" mass="44283">MGRRRPTPHARLATVRRLAVAQCAVSVSTVGLTLFWLIEQTVGGSTDAFGRYEAVCMAVSVWCGLAAWRDCSSGVSRLLDPRLLSVSVDYHLARAVVAGAAVMLLSWGAMRADDTKRRHIVALAVAMQALATLCVVSMFTLRNTFNHMLLSAGSHADSDVEGSDVECTSELSRCCSAHERRRLSQTLPRGWRLHAPHRQGRSGAWEPPNLPLLESHQPDTCLGLSTLEEEMSPILSTPLPDDGSNPSAAHSPAHSSPRAAAQCTGDKQSSNESNSSERAGRSAVRAIRSLSFGSRPGRRLSRTPPSDPDSEADAGFSCSSRRAAPARVTVWDLRASMWVSAPAAESSSIIDVQRPPDGPCVPMAPLLPTKPSEPEPERVSIDSHEVRMHAELARCGSSCEDNMNQAPTESPL</sequence>
<accession>A0AB34JCR9</accession>
<evidence type="ECO:0000256" key="2">
    <source>
        <dbReference type="SAM" id="Phobius"/>
    </source>
</evidence>
<keyword evidence="2" id="KW-0812">Transmembrane</keyword>
<keyword evidence="2" id="KW-1133">Transmembrane helix</keyword>